<feature type="short sequence motif" description="Q motif" evidence="8">
    <location>
        <begin position="361"/>
        <end position="389"/>
    </location>
</feature>
<evidence type="ECO:0000256" key="6">
    <source>
        <dbReference type="ARBA" id="ARBA00022840"/>
    </source>
</evidence>
<feature type="compositionally biased region" description="Basic and acidic residues" evidence="10">
    <location>
        <begin position="128"/>
        <end position="141"/>
    </location>
</feature>
<dbReference type="PANTHER" id="PTHR47958">
    <property type="entry name" value="ATP-DEPENDENT RNA HELICASE DBP3"/>
    <property type="match status" value="1"/>
</dbReference>
<evidence type="ECO:0000259" key="13">
    <source>
        <dbReference type="PROSITE" id="PS51194"/>
    </source>
</evidence>
<dbReference type="GO" id="GO:0043186">
    <property type="term" value="C:P granule"/>
    <property type="evidence" value="ECO:0007669"/>
    <property type="project" value="UniProtKB-ARBA"/>
</dbReference>
<feature type="non-terminal residue" evidence="15">
    <location>
        <position position="1"/>
    </location>
</feature>
<feature type="domain" description="CCHC-type" evidence="11">
    <location>
        <begin position="148"/>
        <end position="163"/>
    </location>
</feature>
<feature type="domain" description="Helicase C-terminal" evidence="13">
    <location>
        <begin position="610"/>
        <end position="761"/>
    </location>
</feature>
<evidence type="ECO:0000256" key="10">
    <source>
        <dbReference type="SAM" id="MobiDB-lite"/>
    </source>
</evidence>
<evidence type="ECO:0000256" key="9">
    <source>
        <dbReference type="RuleBase" id="RU000492"/>
    </source>
</evidence>
<dbReference type="AlphaFoldDB" id="A0AA36CTV6"/>
<dbReference type="CDD" id="cd18787">
    <property type="entry name" value="SF2_C_DEAD"/>
    <property type="match status" value="1"/>
</dbReference>
<dbReference type="InterPro" id="IPR000629">
    <property type="entry name" value="RNA-helicase_DEAD-box_CS"/>
</dbReference>
<dbReference type="InterPro" id="IPR014014">
    <property type="entry name" value="RNA_helicase_DEAD_Q_motif"/>
</dbReference>
<keyword evidence="7" id="KW-0863">Zinc-finger</keyword>
<evidence type="ECO:0000259" key="14">
    <source>
        <dbReference type="PROSITE" id="PS51195"/>
    </source>
</evidence>
<dbReference type="GO" id="GO:0003676">
    <property type="term" value="F:nucleic acid binding"/>
    <property type="evidence" value="ECO:0007669"/>
    <property type="project" value="InterPro"/>
</dbReference>
<dbReference type="PROSITE" id="PS51192">
    <property type="entry name" value="HELICASE_ATP_BIND_1"/>
    <property type="match status" value="1"/>
</dbReference>
<evidence type="ECO:0000256" key="5">
    <source>
        <dbReference type="ARBA" id="ARBA00022806"/>
    </source>
</evidence>
<dbReference type="EMBL" id="CATQJA010002626">
    <property type="protein sequence ID" value="CAJ0574115.1"/>
    <property type="molecule type" value="Genomic_DNA"/>
</dbReference>
<dbReference type="SMART" id="SM00490">
    <property type="entry name" value="HELICc"/>
    <property type="match status" value="1"/>
</dbReference>
<dbReference type="GO" id="GO:0019899">
    <property type="term" value="F:enzyme binding"/>
    <property type="evidence" value="ECO:0007669"/>
    <property type="project" value="UniProtKB-ARBA"/>
</dbReference>
<dbReference type="GO" id="GO:0008270">
    <property type="term" value="F:zinc ion binding"/>
    <property type="evidence" value="ECO:0007669"/>
    <property type="project" value="UniProtKB-KW"/>
</dbReference>
<evidence type="ECO:0000259" key="11">
    <source>
        <dbReference type="PROSITE" id="PS50158"/>
    </source>
</evidence>
<dbReference type="GO" id="GO:0016787">
    <property type="term" value="F:hydrolase activity"/>
    <property type="evidence" value="ECO:0007669"/>
    <property type="project" value="UniProtKB-KW"/>
</dbReference>
<dbReference type="PROSITE" id="PS00039">
    <property type="entry name" value="DEAD_ATP_HELICASE"/>
    <property type="match status" value="1"/>
</dbReference>
<dbReference type="Gene3D" id="4.10.60.10">
    <property type="entry name" value="Zinc finger, CCHC-type"/>
    <property type="match status" value="4"/>
</dbReference>
<sequence length="787" mass="82357">MSFGSGGFGQAGGGGGFGAGGFTASAGSNNTSSGGFGAAKAPENSGGGFGQSSGGGGGFGGSSGGGGFGGSGGGGGFGGFGGSGGGGGFGGSGGGGGFGGSGGGGFGGGGNTGGERPRGCFNCGEEGHRSADCSKPRKPREGGGSSACFNCGNEGHRSADCQEPRKPRPMNCFNCGQDGHRSSDCSEPRKPREEFYLQPPGRNPDLAAAVAVLEETLSVHAVASTAVKKAIEVLTVRSQESHAKAEVAALTAARRVIGARNALSQGSRARAVEVFFLSDWYNVIIACFNCGQEGHRSADCPEPRKPREDGAPPPSDYVPVDTPDEDLFRLKIDAGARFSEMFDSEVTVTAKGRDVNIQPYTSFDALHLTPMVNQNLLKAGYTKPTQIQQYAMPIVDQKLDLMACAQTGSGKTAAFLLPIIKSLIEKNDLTPPGEVAAPRCVIVAPTRELAVQIYNEARKFTSGTIMKVECVYGGTQVGFAKGRMAMGPSIVVGTMGRLLHFVEAGIISLGEVRYAVIDEADRMLDSGSFQDDVRKMLGNAPPKEKRTTLMFSATFPEEVQNVAKESLRDDHVMLAVDKIGSANKCITQSFVEVSDRSGKREKLLELLNFDMKKYELAPDSEVFKQKTLVFVNRKNLADQLGIFFSERGLPSTTMHGDRGQKDRNEALHDFRMGRKPVLLATAVAERGLDIQGVDHVINYDLPTCKEDYVHRIGRTGRVGNAGRATSFFDMSDNNDLNLAPHLVTLLAEANQVVPDFLQSAGGGGAPSSGGFGAGMSVPTAGGDDEVW</sequence>
<dbReference type="Gene3D" id="3.40.50.300">
    <property type="entry name" value="P-loop containing nucleotide triphosphate hydrolases"/>
    <property type="match status" value="2"/>
</dbReference>
<dbReference type="PROSITE" id="PS51195">
    <property type="entry name" value="Q_MOTIF"/>
    <property type="match status" value="1"/>
</dbReference>
<evidence type="ECO:0000256" key="8">
    <source>
        <dbReference type="PROSITE-ProRule" id="PRU00552"/>
    </source>
</evidence>
<comment type="caution">
    <text evidence="15">The sequence shown here is derived from an EMBL/GenBank/DDBJ whole genome shotgun (WGS) entry which is preliminary data.</text>
</comment>
<dbReference type="Pfam" id="PF00270">
    <property type="entry name" value="DEAD"/>
    <property type="match status" value="1"/>
</dbReference>
<evidence type="ECO:0000313" key="15">
    <source>
        <dbReference type="EMBL" id="CAJ0574115.1"/>
    </source>
</evidence>
<keyword evidence="16" id="KW-1185">Reference proteome</keyword>
<proteinExistence type="inferred from homology"/>
<dbReference type="Pfam" id="PF00271">
    <property type="entry name" value="Helicase_C"/>
    <property type="match status" value="1"/>
</dbReference>
<dbReference type="InterPro" id="IPR036875">
    <property type="entry name" value="Znf_CCHC_sf"/>
</dbReference>
<dbReference type="GO" id="GO:0003724">
    <property type="term" value="F:RNA helicase activity"/>
    <property type="evidence" value="ECO:0007669"/>
    <property type="project" value="UniProtKB-EC"/>
</dbReference>
<feature type="domain" description="CCHC-type" evidence="11">
    <location>
        <begin position="287"/>
        <end position="302"/>
    </location>
</feature>
<dbReference type="InterPro" id="IPR014001">
    <property type="entry name" value="Helicase_ATP-bd"/>
</dbReference>
<protein>
    <recommendedName>
        <fullName evidence="2">RNA helicase</fullName>
        <ecNumber evidence="2">3.6.4.13</ecNumber>
    </recommendedName>
</protein>
<feature type="compositionally biased region" description="Gly residues" evidence="10">
    <location>
        <begin position="45"/>
        <end position="65"/>
    </location>
</feature>
<dbReference type="PROSITE" id="PS50158">
    <property type="entry name" value="ZF_CCHC"/>
    <property type="match status" value="4"/>
</dbReference>
<feature type="domain" description="Helicase ATP-binding" evidence="12">
    <location>
        <begin position="392"/>
        <end position="573"/>
    </location>
</feature>
<feature type="region of interest" description="Disordered" evidence="10">
    <location>
        <begin position="296"/>
        <end position="320"/>
    </location>
</feature>
<evidence type="ECO:0000313" key="16">
    <source>
        <dbReference type="Proteomes" id="UP001177023"/>
    </source>
</evidence>
<evidence type="ECO:0000256" key="2">
    <source>
        <dbReference type="ARBA" id="ARBA00012552"/>
    </source>
</evidence>
<dbReference type="EC" id="3.6.4.13" evidence="2"/>
<evidence type="ECO:0000256" key="7">
    <source>
        <dbReference type="PROSITE-ProRule" id="PRU00047"/>
    </source>
</evidence>
<keyword evidence="3 9" id="KW-0547">Nucleotide-binding</keyword>
<organism evidence="15 16">
    <name type="scientific">Mesorhabditis spiculigera</name>
    <dbReference type="NCBI Taxonomy" id="96644"/>
    <lineage>
        <taxon>Eukaryota</taxon>
        <taxon>Metazoa</taxon>
        <taxon>Ecdysozoa</taxon>
        <taxon>Nematoda</taxon>
        <taxon>Chromadorea</taxon>
        <taxon>Rhabditida</taxon>
        <taxon>Rhabditina</taxon>
        <taxon>Rhabditomorpha</taxon>
        <taxon>Rhabditoidea</taxon>
        <taxon>Rhabditidae</taxon>
        <taxon>Mesorhabditinae</taxon>
        <taxon>Mesorhabditis</taxon>
    </lineage>
</organism>
<dbReference type="SMART" id="SM00343">
    <property type="entry name" value="ZnF_C2HC"/>
    <property type="match status" value="4"/>
</dbReference>
<keyword evidence="6 9" id="KW-0067">ATP-binding</keyword>
<dbReference type="InterPro" id="IPR011545">
    <property type="entry name" value="DEAD/DEAH_box_helicase_dom"/>
</dbReference>
<dbReference type="SMART" id="SM00487">
    <property type="entry name" value="DEXDc"/>
    <property type="match status" value="1"/>
</dbReference>
<dbReference type="SUPFAM" id="SSF57756">
    <property type="entry name" value="Retrovirus zinc finger-like domains"/>
    <property type="match status" value="3"/>
</dbReference>
<feature type="domain" description="CCHC-type" evidence="11">
    <location>
        <begin position="120"/>
        <end position="135"/>
    </location>
</feature>
<keyword evidence="4 9" id="KW-0378">Hydrolase</keyword>
<dbReference type="PROSITE" id="PS51194">
    <property type="entry name" value="HELICASE_CTER"/>
    <property type="match status" value="1"/>
</dbReference>
<dbReference type="InterPro" id="IPR001650">
    <property type="entry name" value="Helicase_C-like"/>
</dbReference>
<reference evidence="15" key="1">
    <citation type="submission" date="2023-06" db="EMBL/GenBank/DDBJ databases">
        <authorList>
            <person name="Delattre M."/>
        </authorList>
    </citation>
    <scope>NUCLEOTIDE SEQUENCE</scope>
    <source>
        <strain evidence="15">AF72</strain>
    </source>
</reference>
<comment type="similarity">
    <text evidence="1">Belongs to the DEAD box helicase family. DDX4/VASA subfamily.</text>
</comment>
<evidence type="ECO:0000256" key="3">
    <source>
        <dbReference type="ARBA" id="ARBA00022741"/>
    </source>
</evidence>
<gene>
    <name evidence="15" type="ORF">MSPICULIGERA_LOCUS12456</name>
</gene>
<evidence type="ECO:0000256" key="4">
    <source>
        <dbReference type="ARBA" id="ARBA00022801"/>
    </source>
</evidence>
<accession>A0AA36CTV6</accession>
<feature type="compositionally biased region" description="Low complexity" evidence="10">
    <location>
        <begin position="22"/>
        <end position="33"/>
    </location>
</feature>
<dbReference type="InterPro" id="IPR001878">
    <property type="entry name" value="Znf_CCHC"/>
</dbReference>
<dbReference type="SUPFAM" id="SSF52540">
    <property type="entry name" value="P-loop containing nucleoside triphosphate hydrolases"/>
    <property type="match status" value="1"/>
</dbReference>
<name>A0AA36CTV6_9BILA</name>
<keyword evidence="7" id="KW-0862">Zinc</keyword>
<dbReference type="FunFam" id="3.40.50.300:FF:000008">
    <property type="entry name" value="ATP-dependent RNA helicase RhlB"/>
    <property type="match status" value="1"/>
</dbReference>
<feature type="region of interest" description="Disordered" evidence="10">
    <location>
        <begin position="767"/>
        <end position="787"/>
    </location>
</feature>
<dbReference type="Pfam" id="PF00098">
    <property type="entry name" value="zf-CCHC"/>
    <property type="match status" value="4"/>
</dbReference>
<feature type="domain" description="CCHC-type" evidence="11">
    <location>
        <begin position="172"/>
        <end position="187"/>
    </location>
</feature>
<keyword evidence="5 9" id="KW-0347">Helicase</keyword>
<dbReference type="InterPro" id="IPR027417">
    <property type="entry name" value="P-loop_NTPase"/>
</dbReference>
<feature type="region of interest" description="Disordered" evidence="10">
    <location>
        <begin position="128"/>
        <end position="149"/>
    </location>
</feature>
<evidence type="ECO:0000259" key="12">
    <source>
        <dbReference type="PROSITE" id="PS51192"/>
    </source>
</evidence>
<evidence type="ECO:0000256" key="1">
    <source>
        <dbReference type="ARBA" id="ARBA00010132"/>
    </source>
</evidence>
<feature type="compositionally biased region" description="Basic and acidic residues" evidence="10">
    <location>
        <begin position="296"/>
        <end position="310"/>
    </location>
</feature>
<feature type="domain" description="DEAD-box RNA helicase Q" evidence="14">
    <location>
        <begin position="361"/>
        <end position="389"/>
    </location>
</feature>
<feature type="region of interest" description="Disordered" evidence="10">
    <location>
        <begin position="19"/>
        <end position="65"/>
    </location>
</feature>
<dbReference type="Proteomes" id="UP001177023">
    <property type="component" value="Unassembled WGS sequence"/>
</dbReference>
<dbReference type="GO" id="GO:0005524">
    <property type="term" value="F:ATP binding"/>
    <property type="evidence" value="ECO:0007669"/>
    <property type="project" value="UniProtKB-KW"/>
</dbReference>
<keyword evidence="7" id="KW-0479">Metal-binding</keyword>